<geneLocation type="nucleomorph" evidence="1"/>
<organism evidence="1 2">
    <name type="scientific">Hemiselmis andersenii</name>
    <name type="common">Cryptophyte alga</name>
    <dbReference type="NCBI Taxonomy" id="464988"/>
    <lineage>
        <taxon>Eukaryota</taxon>
        <taxon>Cryptophyceae</taxon>
        <taxon>Cryptomonadales</taxon>
        <taxon>Hemiselmidaceae</taxon>
        <taxon>Hemiselmis</taxon>
    </lineage>
</organism>
<protein>
    <submittedName>
        <fullName evidence="1">Uncharacterized protein</fullName>
    </submittedName>
</protein>
<dbReference type="AlphaFoldDB" id="A9BKZ5"/>
<dbReference type="RefSeq" id="XP_001712475.1">
    <property type="nucleotide sequence ID" value="XM_001712423.1"/>
</dbReference>
<sequence>MRNPIIFKLNEKGTKLILSFEKNFSLVYETKFFRLENIIKTKKKFSSIFLHSVSFSKNLLLLVDLKGGFFFYNFQIKKIVFSLQNPEFSSIPRFFFFNHKFFLIQKNQIFPIIINLEFLNQNFFNNFSGFNSFFKTKNKKGCFHLKSSSKNFFLKNQIKKKTYCNKFFFDLFNLFIWEELSPNFFICWDLSSKRKLYESILFNIEKFSFFWVKKKTKQNLYKKTWLKKINFKKKNKFSGISNFNLEDKLFSDFLNFIKRFISLTVSSNSQKSFFSWSPFFFSILKTCQNCCGVEFWEKNHQENWEGVSPSYQEVDFSSHTKAKKKFFFLKFFQKQKRIFLNKERLIIVNF</sequence>
<keyword evidence="1" id="KW-0542">Nucleomorph</keyword>
<name>A9BKZ5_HEMAN</name>
<dbReference type="GeneID" id="5739725"/>
<dbReference type="EMBL" id="CP000882">
    <property type="protein sequence ID" value="ABW98150.1"/>
    <property type="molecule type" value="Genomic_DNA"/>
</dbReference>
<accession>A9BKZ5</accession>
<reference evidence="1 2" key="1">
    <citation type="journal article" date="2007" name="Proc. Natl. Acad. Sci. U.S.A.">
        <title>Nucleomorph genome of Hemiselmis andersenii reveals complete intron loss and compaction as a driver of protein structure and function.</title>
        <authorList>
            <person name="Lane C.E."/>
            <person name="van den Heuvel K."/>
            <person name="Kozera C."/>
            <person name="Curtis B.A."/>
            <person name="Parsons B.J."/>
            <person name="Bowman S."/>
            <person name="Archibald J.M."/>
        </authorList>
    </citation>
    <scope>NUCLEOTIDE SEQUENCE [LARGE SCALE GENOMIC DNA]</scope>
    <source>
        <strain evidence="1 2">CCMP644</strain>
    </source>
</reference>
<evidence type="ECO:0000313" key="1">
    <source>
        <dbReference type="EMBL" id="ABW98150.1"/>
    </source>
</evidence>
<evidence type="ECO:0000313" key="2">
    <source>
        <dbReference type="Proteomes" id="UP000243127"/>
    </source>
</evidence>
<dbReference type="Proteomes" id="UP000243127">
    <property type="component" value="Nucleomorph 2"/>
</dbReference>
<gene>
    <name evidence="1" type="ORF">HAN_2g332</name>
</gene>
<proteinExistence type="predicted"/>